<evidence type="ECO:0000313" key="2">
    <source>
        <dbReference type="Proteomes" id="UP000655868"/>
    </source>
</evidence>
<sequence>MSVTTSKIAEKASDDDYFDQLLRLSEASVHRRFDPFVDIDWNAPEHAIVPGDRRWILPASDIVGGHSWYRSLPQERQIEIGRWRIANIYKVGLQFESILIRGMTQYSFKVPNGSPEFRYCVHETAEECNHTMMFQEMINRIGLDVPGVSWWMRAISPIIPLAAGISPAIFFIGILAGEEPIDHTQKAMLRGDTSGIHPIALRVMEIHVAEEARHISFAHQFLQRRIVGMNPAGRFVMSLAFPIAMRWLVGEIMVPPRRFQQEFDIPDSVMDDIFWKSPESSKILRDMFSDVRMLAHNAGAMNPVSRLFWKAFRIDGSRSRFRSEPARGH</sequence>
<dbReference type="AlphaFoldDB" id="A0A934U2C6"/>
<dbReference type="SUPFAM" id="SSF47240">
    <property type="entry name" value="Ferritin-like"/>
    <property type="match status" value="1"/>
</dbReference>
<keyword evidence="2" id="KW-1185">Reference proteome</keyword>
<accession>A0A934U2C6</accession>
<dbReference type="InterPro" id="IPR009078">
    <property type="entry name" value="Ferritin-like_SF"/>
</dbReference>
<dbReference type="RefSeq" id="WP_199703466.1">
    <property type="nucleotide sequence ID" value="NZ_JAEMNV010000002.1"/>
</dbReference>
<dbReference type="Proteomes" id="UP000655868">
    <property type="component" value="Unassembled WGS sequence"/>
</dbReference>
<dbReference type="InterPro" id="IPR025859">
    <property type="entry name" value="AurF/CmlI"/>
</dbReference>
<dbReference type="EMBL" id="JAEMNV010000002">
    <property type="protein sequence ID" value="MBJ8338821.1"/>
    <property type="molecule type" value="Genomic_DNA"/>
</dbReference>
<name>A0A934U2C6_9NOCA</name>
<dbReference type="Pfam" id="PF11583">
    <property type="entry name" value="AurF"/>
    <property type="match status" value="1"/>
</dbReference>
<gene>
    <name evidence="1" type="ORF">JGU71_07975</name>
</gene>
<dbReference type="InterPro" id="IPR012348">
    <property type="entry name" value="RNR-like"/>
</dbReference>
<dbReference type="Gene3D" id="1.10.620.20">
    <property type="entry name" value="Ribonucleotide Reductase, subunit A"/>
    <property type="match status" value="1"/>
</dbReference>
<dbReference type="GO" id="GO:0016491">
    <property type="term" value="F:oxidoreductase activity"/>
    <property type="evidence" value="ECO:0007669"/>
    <property type="project" value="InterPro"/>
</dbReference>
<organism evidence="1 2">
    <name type="scientific">Antrihabitans stalagmiti</name>
    <dbReference type="NCBI Taxonomy" id="2799499"/>
    <lineage>
        <taxon>Bacteria</taxon>
        <taxon>Bacillati</taxon>
        <taxon>Actinomycetota</taxon>
        <taxon>Actinomycetes</taxon>
        <taxon>Mycobacteriales</taxon>
        <taxon>Nocardiaceae</taxon>
        <taxon>Antrihabitans</taxon>
    </lineage>
</organism>
<evidence type="ECO:0000313" key="1">
    <source>
        <dbReference type="EMBL" id="MBJ8338821.1"/>
    </source>
</evidence>
<reference evidence="1" key="1">
    <citation type="submission" date="2020-12" db="EMBL/GenBank/DDBJ databases">
        <title>Antrihabitans popcorni sp. nov. and Antrihabitans auranticaus sp. nov., isolated from a larva cave.</title>
        <authorList>
            <person name="Lee S.D."/>
            <person name="Kim I.S."/>
        </authorList>
    </citation>
    <scope>NUCLEOTIDE SEQUENCE</scope>
    <source>
        <strain evidence="1">YC3-6</strain>
    </source>
</reference>
<comment type="caution">
    <text evidence="1">The sequence shown here is derived from an EMBL/GenBank/DDBJ whole genome shotgun (WGS) entry which is preliminary data.</text>
</comment>
<protein>
    <submittedName>
        <fullName evidence="1">Diiron oxygenase</fullName>
    </submittedName>
</protein>
<proteinExistence type="predicted"/>